<evidence type="ECO:0000313" key="4">
    <source>
        <dbReference type="Proteomes" id="UP000672032"/>
    </source>
</evidence>
<dbReference type="AlphaFoldDB" id="A0A8A3PAP6"/>
<sequence>MRPTSPLSLVLFLQLSTAFPLPTRVTLQFHECLNSQSCNSVRPVIHTLSMSHSKPSDPLNPHFPAHQNGPVPSFVTPTVSPSLNDKYFAEEGAFDNAPTTPSKDIPADKALAAETPLSSAYLQSLTETSGEDVTRPSMPTSALSTLRKEDARRYWEGEIEGNGLNGEGRRCGSLHAWPGTAVGFRSRLTYLETGRRNDFLVVGIVVVFLMVVCSLEIAERFGKHASRRGEIFLEDDETYAFIAKKSKEFSERHSGCGEQCVVETEHLEYRDDETVVDEDANQDSEPKV</sequence>
<evidence type="ECO:0000256" key="2">
    <source>
        <dbReference type="SAM" id="SignalP"/>
    </source>
</evidence>
<gene>
    <name evidence="3" type="ORF">DSL72_001746</name>
</gene>
<keyword evidence="1" id="KW-0812">Transmembrane</keyword>
<proteinExistence type="predicted"/>
<feature type="chain" id="PRO_5032378936" evidence="2">
    <location>
        <begin position="19"/>
        <end position="288"/>
    </location>
</feature>
<dbReference type="EMBL" id="CP063407">
    <property type="protein sequence ID" value="QSZ32175.1"/>
    <property type="molecule type" value="Genomic_DNA"/>
</dbReference>
<organism evidence="3 4">
    <name type="scientific">Monilinia vaccinii-corymbosi</name>
    <dbReference type="NCBI Taxonomy" id="61207"/>
    <lineage>
        <taxon>Eukaryota</taxon>
        <taxon>Fungi</taxon>
        <taxon>Dikarya</taxon>
        <taxon>Ascomycota</taxon>
        <taxon>Pezizomycotina</taxon>
        <taxon>Leotiomycetes</taxon>
        <taxon>Helotiales</taxon>
        <taxon>Sclerotiniaceae</taxon>
        <taxon>Monilinia</taxon>
    </lineage>
</organism>
<keyword evidence="1" id="KW-0472">Membrane</keyword>
<dbReference type="Proteomes" id="UP000672032">
    <property type="component" value="Chromosome 3"/>
</dbReference>
<keyword evidence="4" id="KW-1185">Reference proteome</keyword>
<reference evidence="3" key="1">
    <citation type="submission" date="2020-10" db="EMBL/GenBank/DDBJ databases">
        <title>Genome Sequence of Monilinia vaccinii-corymbosi Sheds Light on Mummy Berry Disease Infection of Blueberry and Mating Type.</title>
        <authorList>
            <person name="Yow A.G."/>
            <person name="Zhang Y."/>
            <person name="Bansal K."/>
            <person name="Eacker S.M."/>
            <person name="Sullivan S."/>
            <person name="Liachko I."/>
            <person name="Cubeta M.A."/>
            <person name="Rollins J.A."/>
            <person name="Ashrafi H."/>
        </authorList>
    </citation>
    <scope>NUCLEOTIDE SEQUENCE</scope>
    <source>
        <strain evidence="3">RL-1</strain>
    </source>
</reference>
<evidence type="ECO:0000256" key="1">
    <source>
        <dbReference type="SAM" id="Phobius"/>
    </source>
</evidence>
<name>A0A8A3PAP6_9HELO</name>
<evidence type="ECO:0000313" key="3">
    <source>
        <dbReference type="EMBL" id="QSZ32175.1"/>
    </source>
</evidence>
<feature type="signal peptide" evidence="2">
    <location>
        <begin position="1"/>
        <end position="18"/>
    </location>
</feature>
<protein>
    <submittedName>
        <fullName evidence="3">Uncharacterized protein</fullName>
    </submittedName>
</protein>
<keyword evidence="2" id="KW-0732">Signal</keyword>
<accession>A0A8A3PAP6</accession>
<feature type="transmembrane region" description="Helical" evidence="1">
    <location>
        <begin position="199"/>
        <end position="218"/>
    </location>
</feature>
<dbReference type="OrthoDB" id="3562979at2759"/>
<keyword evidence="1" id="KW-1133">Transmembrane helix</keyword>